<protein>
    <recommendedName>
        <fullName evidence="7">Alcohol dehydrogenase-like C-terminal domain-containing protein</fullName>
    </recommendedName>
</protein>
<evidence type="ECO:0000256" key="4">
    <source>
        <dbReference type="ARBA" id="ARBA00022946"/>
    </source>
</evidence>
<accession>A0AAD7XDZ0</accession>
<dbReference type="InterPro" id="IPR051034">
    <property type="entry name" value="Mito_Enoyl-ACP_Reductase"/>
</dbReference>
<keyword evidence="5" id="KW-0560">Oxidoreductase</keyword>
<feature type="domain" description="Alcohol dehydrogenase-like C-terminal" evidence="7">
    <location>
        <begin position="22"/>
        <end position="159"/>
    </location>
</feature>
<name>A0AAD7XDZ0_9APHY</name>
<comment type="subcellular location">
    <subcellularLocation>
        <location evidence="1">Mitochondrion</location>
    </subcellularLocation>
</comment>
<dbReference type="Gene3D" id="3.40.50.720">
    <property type="entry name" value="NAD(P)-binding Rossmann-like Domain"/>
    <property type="match status" value="1"/>
</dbReference>
<dbReference type="PANTHER" id="PTHR43981">
    <property type="entry name" value="ENOYL-[ACYL-CARRIER-PROTEIN] REDUCTASE, MITOCHONDRIAL"/>
    <property type="match status" value="1"/>
</dbReference>
<dbReference type="InterPro" id="IPR013149">
    <property type="entry name" value="ADH-like_C"/>
</dbReference>
<keyword evidence="6" id="KW-0496">Mitochondrion</keyword>
<evidence type="ECO:0000256" key="3">
    <source>
        <dbReference type="ARBA" id="ARBA00022857"/>
    </source>
</evidence>
<evidence type="ECO:0000256" key="1">
    <source>
        <dbReference type="ARBA" id="ARBA00004173"/>
    </source>
</evidence>
<evidence type="ECO:0000313" key="8">
    <source>
        <dbReference type="EMBL" id="KAJ8494328.1"/>
    </source>
</evidence>
<evidence type="ECO:0000256" key="6">
    <source>
        <dbReference type="ARBA" id="ARBA00023128"/>
    </source>
</evidence>
<comment type="caution">
    <text evidence="8">The sequence shown here is derived from an EMBL/GenBank/DDBJ whole genome shotgun (WGS) entry which is preliminary data.</text>
</comment>
<keyword evidence="3" id="KW-0521">NADP</keyword>
<dbReference type="PANTHER" id="PTHR43981:SF2">
    <property type="entry name" value="ENOYL-[ACYL-CARRIER-PROTEIN] REDUCTASE, MITOCHONDRIAL"/>
    <property type="match status" value="1"/>
</dbReference>
<evidence type="ECO:0000313" key="9">
    <source>
        <dbReference type="Proteomes" id="UP001215151"/>
    </source>
</evidence>
<evidence type="ECO:0000256" key="5">
    <source>
        <dbReference type="ARBA" id="ARBA00023002"/>
    </source>
</evidence>
<comment type="similarity">
    <text evidence="2">Belongs to the zinc-containing alcohol dehydrogenase family. Quinone oxidoreductase subfamily.</text>
</comment>
<keyword evidence="9" id="KW-1185">Reference proteome</keyword>
<dbReference type="SUPFAM" id="SSF51735">
    <property type="entry name" value="NAD(P)-binding Rossmann-fold domains"/>
    <property type="match status" value="1"/>
</dbReference>
<reference evidence="8" key="1">
    <citation type="submission" date="2022-11" db="EMBL/GenBank/DDBJ databases">
        <title>Genome Sequence of Cubamyces cubensis.</title>
        <authorList>
            <person name="Buettner E."/>
        </authorList>
    </citation>
    <scope>NUCLEOTIDE SEQUENCE</scope>
    <source>
        <strain evidence="8">MPL-01</strain>
    </source>
</reference>
<organism evidence="8 9">
    <name type="scientific">Trametes cubensis</name>
    <dbReference type="NCBI Taxonomy" id="1111947"/>
    <lineage>
        <taxon>Eukaryota</taxon>
        <taxon>Fungi</taxon>
        <taxon>Dikarya</taxon>
        <taxon>Basidiomycota</taxon>
        <taxon>Agaricomycotina</taxon>
        <taxon>Agaricomycetes</taxon>
        <taxon>Polyporales</taxon>
        <taxon>Polyporaceae</taxon>
        <taxon>Trametes</taxon>
    </lineage>
</organism>
<dbReference type="GO" id="GO:0016491">
    <property type="term" value="F:oxidoreductase activity"/>
    <property type="evidence" value="ECO:0007669"/>
    <property type="project" value="UniProtKB-KW"/>
</dbReference>
<dbReference type="Pfam" id="PF00107">
    <property type="entry name" value="ADH_zinc_N"/>
    <property type="match status" value="1"/>
</dbReference>
<dbReference type="CDD" id="cd08290">
    <property type="entry name" value="ETR"/>
    <property type="match status" value="1"/>
</dbReference>
<keyword evidence="4" id="KW-0809">Transit peptide</keyword>
<proteinExistence type="inferred from homology"/>
<dbReference type="GO" id="GO:0006631">
    <property type="term" value="P:fatty acid metabolic process"/>
    <property type="evidence" value="ECO:0007669"/>
    <property type="project" value="TreeGrafter"/>
</dbReference>
<sequence length="209" mass="23681">MLHDFVQLQEGDWVLQNGANSAVGQAVIQIAARRGIKTINFVRNRPDIDHLISQLTQLGATHVFTYDALADKSLAKHVKQWTAERPIRLMLNCVSGPDTTAMTRLLGDDAHLVSYGAMSKKPLSLPTSLFIFKNLCTQGFWQSRWYKQHSRQEREELMQTLADLKLKEPEHEVLDLSGEPSDEAATQKLREVLTRMEQGFSKKVLLRLG</sequence>
<dbReference type="InterPro" id="IPR036291">
    <property type="entry name" value="NAD(P)-bd_dom_sf"/>
</dbReference>
<evidence type="ECO:0000259" key="7">
    <source>
        <dbReference type="Pfam" id="PF00107"/>
    </source>
</evidence>
<gene>
    <name evidence="8" type="ORF">ONZ51_g2384</name>
</gene>
<dbReference type="AlphaFoldDB" id="A0AAD7XDZ0"/>
<evidence type="ECO:0000256" key="2">
    <source>
        <dbReference type="ARBA" id="ARBA00010371"/>
    </source>
</evidence>
<dbReference type="FunFam" id="3.40.50.720:FF:000112">
    <property type="entry name" value="Enoyl-[acyl-carrier-protein] reductase 1, mitochondrial"/>
    <property type="match status" value="1"/>
</dbReference>
<dbReference type="GO" id="GO:0005739">
    <property type="term" value="C:mitochondrion"/>
    <property type="evidence" value="ECO:0007669"/>
    <property type="project" value="UniProtKB-SubCell"/>
</dbReference>
<dbReference type="Proteomes" id="UP001215151">
    <property type="component" value="Unassembled WGS sequence"/>
</dbReference>
<dbReference type="EMBL" id="JAPEVG010000037">
    <property type="protein sequence ID" value="KAJ8494328.1"/>
    <property type="molecule type" value="Genomic_DNA"/>
</dbReference>